<evidence type="ECO:0008006" key="4">
    <source>
        <dbReference type="Google" id="ProtNLM"/>
    </source>
</evidence>
<name>A0A240EN30_9VIBR</name>
<feature type="compositionally biased region" description="Basic and acidic residues" evidence="1">
    <location>
        <begin position="12"/>
        <end position="21"/>
    </location>
</feature>
<accession>A0A240EN30</accession>
<proteinExistence type="predicted"/>
<dbReference type="RefSeq" id="WP_096994453.1">
    <property type="nucleotide sequence ID" value="NZ_JBHSII010000001.1"/>
</dbReference>
<dbReference type="Pfam" id="PF11748">
    <property type="entry name" value="DUF3306"/>
    <property type="match status" value="1"/>
</dbReference>
<dbReference type="AlphaFoldDB" id="A0A240EN30"/>
<feature type="region of interest" description="Disordered" evidence="1">
    <location>
        <begin position="141"/>
        <end position="192"/>
    </location>
</feature>
<evidence type="ECO:0000313" key="3">
    <source>
        <dbReference type="Proteomes" id="UP000219336"/>
    </source>
</evidence>
<feature type="compositionally biased region" description="Basic and acidic residues" evidence="1">
    <location>
        <begin position="180"/>
        <end position="192"/>
    </location>
</feature>
<evidence type="ECO:0000313" key="2">
    <source>
        <dbReference type="EMBL" id="SNX49380.1"/>
    </source>
</evidence>
<reference evidence="3" key="1">
    <citation type="submission" date="2016-06" db="EMBL/GenBank/DDBJ databases">
        <authorList>
            <person name="Rodrigo-Torres L."/>
            <person name="Arahal R.D."/>
            <person name="Lucena T."/>
        </authorList>
    </citation>
    <scope>NUCLEOTIDE SEQUENCE [LARGE SCALE GENOMIC DNA]</scope>
    <source>
        <strain evidence="3">CECT8203</strain>
    </source>
</reference>
<protein>
    <recommendedName>
        <fullName evidence="4">DUF3306 domain-containing protein</fullName>
    </recommendedName>
</protein>
<organism evidence="2 3">
    <name type="scientific">Vibrio thalassae</name>
    <dbReference type="NCBI Taxonomy" id="1243014"/>
    <lineage>
        <taxon>Bacteria</taxon>
        <taxon>Pseudomonadati</taxon>
        <taxon>Pseudomonadota</taxon>
        <taxon>Gammaproteobacteria</taxon>
        <taxon>Vibrionales</taxon>
        <taxon>Vibrionaceae</taxon>
        <taxon>Vibrio</taxon>
    </lineage>
</organism>
<dbReference type="Proteomes" id="UP000219336">
    <property type="component" value="Unassembled WGS sequence"/>
</dbReference>
<gene>
    <name evidence="2" type="ORF">VTH8203_03027</name>
</gene>
<dbReference type="OrthoDB" id="6399678at2"/>
<sequence>MASSFLSRWSQRKLDENRDDATIDEPANSADVDEVLVSQDTETADVEPMSLNQSESEVGDVLESEQQVQPHPEELSVSQLLANPKVDKAIKKAALRKMFMSPEFNVVDGLNDYDHDYSAVKPLASDVAETLRCWMKHVSDDADMEQSAEVNEHPQEVENQDVASYQDAEPEEVDASLADPDARDSEASNKPV</sequence>
<feature type="region of interest" description="Disordered" evidence="1">
    <location>
        <begin position="1"/>
        <end position="76"/>
    </location>
</feature>
<dbReference type="EMBL" id="OANU01000055">
    <property type="protein sequence ID" value="SNX49380.1"/>
    <property type="molecule type" value="Genomic_DNA"/>
</dbReference>
<keyword evidence="3" id="KW-1185">Reference proteome</keyword>
<evidence type="ECO:0000256" key="1">
    <source>
        <dbReference type="SAM" id="MobiDB-lite"/>
    </source>
</evidence>
<dbReference type="InterPro" id="IPR021735">
    <property type="entry name" value="DUF3306"/>
</dbReference>